<evidence type="ECO:0000313" key="13">
    <source>
        <dbReference type="Proteomes" id="UP000269923"/>
    </source>
</evidence>
<feature type="binding site" description="covalent" evidence="8">
    <location>
        <position position="53"/>
    </location>
    <ligand>
        <name>heme c</name>
        <dbReference type="ChEBI" id="CHEBI:61717"/>
    </ligand>
</feature>
<dbReference type="PROSITE" id="PS51007">
    <property type="entry name" value="CYTC"/>
    <property type="match status" value="1"/>
</dbReference>
<dbReference type="Proteomes" id="UP000269923">
    <property type="component" value="Unassembled WGS sequence"/>
</dbReference>
<dbReference type="InterPro" id="IPR002326">
    <property type="entry name" value="Cyt_c1"/>
</dbReference>
<evidence type="ECO:0000256" key="6">
    <source>
        <dbReference type="ARBA" id="ARBA00023004"/>
    </source>
</evidence>
<keyword evidence="2 8" id="KW-0349">Heme</keyword>
<evidence type="ECO:0000256" key="5">
    <source>
        <dbReference type="ARBA" id="ARBA00022989"/>
    </source>
</evidence>
<evidence type="ECO:0000256" key="2">
    <source>
        <dbReference type="ARBA" id="ARBA00022617"/>
    </source>
</evidence>
<evidence type="ECO:0000256" key="7">
    <source>
        <dbReference type="ARBA" id="ARBA00023136"/>
    </source>
</evidence>
<reference evidence="12 13" key="1">
    <citation type="submission" date="2018-11" db="EMBL/GenBank/DDBJ databases">
        <title>Genomes From Bacteria Associated with the Canine Oral Cavity: a Test Case for Automated Genome-Based Taxonomic Assignment.</title>
        <authorList>
            <person name="Coil D.A."/>
            <person name="Jospin G."/>
            <person name="Darling A.E."/>
            <person name="Wallis C."/>
            <person name="Davis I.J."/>
            <person name="Harris S."/>
            <person name="Eisen J.A."/>
            <person name="Holcombe L.J."/>
            <person name="O'Flynn C."/>
        </authorList>
    </citation>
    <scope>NUCLEOTIDE SEQUENCE [LARGE SCALE GENOMIC DNA]</scope>
    <source>
        <strain evidence="12 13">COT-280</strain>
    </source>
</reference>
<feature type="signal peptide" evidence="10">
    <location>
        <begin position="1"/>
        <end position="23"/>
    </location>
</feature>
<keyword evidence="6 8" id="KW-0408">Iron</keyword>
<dbReference type="PRINTS" id="PR00603">
    <property type="entry name" value="CYTOCHROMEC1"/>
</dbReference>
<feature type="binding site" description="covalent" evidence="8">
    <location>
        <position position="56"/>
    </location>
    <ligand>
        <name>heme c</name>
        <dbReference type="ChEBI" id="CHEBI:61717"/>
    </ligand>
</feature>
<dbReference type="RefSeq" id="WP_124794068.1">
    <property type="nucleotide sequence ID" value="NZ_RQYC01000002.1"/>
</dbReference>
<comment type="caution">
    <text evidence="12">The sequence shown here is derived from an EMBL/GenBank/DDBJ whole genome shotgun (WGS) entry which is preliminary data.</text>
</comment>
<feature type="transmembrane region" description="Helical" evidence="9">
    <location>
        <begin position="233"/>
        <end position="252"/>
    </location>
</feature>
<feature type="domain" description="Cytochrome c" evidence="11">
    <location>
        <begin position="40"/>
        <end position="132"/>
    </location>
</feature>
<dbReference type="InterPro" id="IPR009056">
    <property type="entry name" value="Cyt_c-like_dom"/>
</dbReference>
<evidence type="ECO:0000256" key="10">
    <source>
        <dbReference type="SAM" id="SignalP"/>
    </source>
</evidence>
<comment type="subcellular location">
    <subcellularLocation>
        <location evidence="1">Membrane</location>
    </subcellularLocation>
</comment>
<evidence type="ECO:0000256" key="8">
    <source>
        <dbReference type="PIRSR" id="PIRSR602326-1"/>
    </source>
</evidence>
<keyword evidence="13" id="KW-1185">Reference proteome</keyword>
<accession>A0A3P2A7B0</accession>
<evidence type="ECO:0000313" key="12">
    <source>
        <dbReference type="EMBL" id="RRD91271.1"/>
    </source>
</evidence>
<dbReference type="Gene3D" id="1.10.760.10">
    <property type="entry name" value="Cytochrome c-like domain"/>
    <property type="match status" value="1"/>
</dbReference>
<keyword evidence="3 9" id="KW-0812">Transmembrane</keyword>
<evidence type="ECO:0000256" key="4">
    <source>
        <dbReference type="ARBA" id="ARBA00022723"/>
    </source>
</evidence>
<dbReference type="InterPro" id="IPR036909">
    <property type="entry name" value="Cyt_c-like_dom_sf"/>
</dbReference>
<dbReference type="GO" id="GO:0046872">
    <property type="term" value="F:metal ion binding"/>
    <property type="evidence" value="ECO:0007669"/>
    <property type="project" value="UniProtKB-KW"/>
</dbReference>
<feature type="chain" id="PRO_5017989633" evidence="10">
    <location>
        <begin position="24"/>
        <end position="261"/>
    </location>
</feature>
<dbReference type="GO" id="GO:0020037">
    <property type="term" value="F:heme binding"/>
    <property type="evidence" value="ECO:0007669"/>
    <property type="project" value="InterPro"/>
</dbReference>
<dbReference type="OrthoDB" id="9798864at2"/>
<keyword evidence="4 8" id="KW-0479">Metal-binding</keyword>
<name>A0A3P2A7B0_9NEIS</name>
<protein>
    <submittedName>
        <fullName evidence="12">Cytochrome c1</fullName>
    </submittedName>
</protein>
<proteinExistence type="predicted"/>
<evidence type="ECO:0000256" key="3">
    <source>
        <dbReference type="ARBA" id="ARBA00022692"/>
    </source>
</evidence>
<dbReference type="GO" id="GO:0016020">
    <property type="term" value="C:membrane"/>
    <property type="evidence" value="ECO:0007669"/>
    <property type="project" value="UniProtKB-SubCell"/>
</dbReference>
<gene>
    <name evidence="12" type="ORF">EII21_02460</name>
</gene>
<dbReference type="EMBL" id="RQYC01000002">
    <property type="protein sequence ID" value="RRD91271.1"/>
    <property type="molecule type" value="Genomic_DNA"/>
</dbReference>
<dbReference type="PANTHER" id="PTHR10266">
    <property type="entry name" value="CYTOCHROME C1"/>
    <property type="match status" value="1"/>
</dbReference>
<dbReference type="PANTHER" id="PTHR10266:SF3">
    <property type="entry name" value="CYTOCHROME C1, HEME PROTEIN, MITOCHONDRIAL"/>
    <property type="match status" value="1"/>
</dbReference>
<evidence type="ECO:0000256" key="1">
    <source>
        <dbReference type="ARBA" id="ARBA00004370"/>
    </source>
</evidence>
<dbReference type="SUPFAM" id="SSF46626">
    <property type="entry name" value="Cytochrome c"/>
    <property type="match status" value="1"/>
</dbReference>
<organism evidence="12 13">
    <name type="scientific">Conchiformibius steedae</name>
    <dbReference type="NCBI Taxonomy" id="153493"/>
    <lineage>
        <taxon>Bacteria</taxon>
        <taxon>Pseudomonadati</taxon>
        <taxon>Pseudomonadota</taxon>
        <taxon>Betaproteobacteria</taxon>
        <taxon>Neisseriales</taxon>
        <taxon>Neisseriaceae</taxon>
        <taxon>Conchiformibius</taxon>
    </lineage>
</organism>
<dbReference type="STRING" id="1121352.GCA_000620925_00201"/>
<keyword evidence="5 9" id="KW-1133">Transmembrane helix</keyword>
<evidence type="ECO:0000259" key="11">
    <source>
        <dbReference type="PROSITE" id="PS51007"/>
    </source>
</evidence>
<keyword evidence="7 9" id="KW-0472">Membrane</keyword>
<keyword evidence="10" id="KW-0732">Signal</keyword>
<comment type="cofactor">
    <cofactor evidence="8">
        <name>heme c</name>
        <dbReference type="ChEBI" id="CHEBI:61717"/>
    </cofactor>
    <text evidence="8">Binds 1 heme c group covalently per subunit.</text>
</comment>
<dbReference type="Pfam" id="PF02167">
    <property type="entry name" value="Cytochrom_C1"/>
    <property type="match status" value="2"/>
</dbReference>
<feature type="binding site" description="covalent" evidence="8">
    <location>
        <position position="57"/>
    </location>
    <ligand>
        <name>heme c</name>
        <dbReference type="ChEBI" id="CHEBI:61717"/>
    </ligand>
</feature>
<dbReference type="AlphaFoldDB" id="A0A3P2A7B0"/>
<evidence type="ECO:0000256" key="9">
    <source>
        <dbReference type="SAM" id="Phobius"/>
    </source>
</evidence>
<dbReference type="GO" id="GO:0009055">
    <property type="term" value="F:electron transfer activity"/>
    <property type="evidence" value="ECO:0007669"/>
    <property type="project" value="InterPro"/>
</dbReference>
<sequence length="261" mass="29270">MKKSLKQYLAAIALAAPIGMAGAAGGGNYEKVELDHGDQISLQRGAQIFVNNCLSCHSASAMRFNRLKDIGLTEDEIKNNLMFTTDKVGDVMQAHMNPADGKKWFGAAPPDLTLIARSRGADYLYAYLRGFYHDPTRPNGWNNVVFDKVGMPHPLWEQQGIQAVKLDDKGQPIWKDDGHGGKTPDLYWVQAGTQTRMTKDGKVITKEFDNSVKDLVNFMSYMAEPAQVQRKQIGYIVLMFLIAVLLPLAYFLKKEFWKDVH</sequence>